<dbReference type="AlphaFoldDB" id="A0A9Q0LNR9"/>
<name>A0A9Q0LNR9_ANAIG</name>
<comment type="caution">
    <text evidence="1">The sequence shown here is derived from an EMBL/GenBank/DDBJ whole genome shotgun (WGS) entry which is preliminary data.</text>
</comment>
<evidence type="ECO:0000313" key="2">
    <source>
        <dbReference type="Proteomes" id="UP001149090"/>
    </source>
</evidence>
<dbReference type="OrthoDB" id="19660at2759"/>
<dbReference type="Proteomes" id="UP001149090">
    <property type="component" value="Unassembled WGS sequence"/>
</dbReference>
<proteinExistence type="predicted"/>
<reference evidence="1" key="1">
    <citation type="submission" date="2022-10" db="EMBL/GenBank/DDBJ databases">
        <title>Novel sulphate-reducing endosymbionts in the free-living metamonad Anaeramoeba.</title>
        <authorList>
            <person name="Jerlstrom-Hultqvist J."/>
            <person name="Cepicka I."/>
            <person name="Gallot-Lavallee L."/>
            <person name="Salas-Leiva D."/>
            <person name="Curtis B.A."/>
            <person name="Zahonova K."/>
            <person name="Pipaliya S."/>
            <person name="Dacks J."/>
            <person name="Roger A.J."/>
        </authorList>
    </citation>
    <scope>NUCLEOTIDE SEQUENCE</scope>
    <source>
        <strain evidence="1">BMAN</strain>
    </source>
</reference>
<gene>
    <name evidence="1" type="ORF">M0811_06482</name>
</gene>
<sequence>MFSQALEKLRSNDPYTQGDCGAEIFDIWYKQAASFVKSLGNFSIEVTETQTIQASVILANQYNQVLMFSPQKNQFEQLIISIIETTINAIDALHPKWLIFDPSCHDYTARSLLGSFGKIIKIFTTKPKFLSLLIIDQGNKLLNFIIQTTNLIQNATKSDSIPDENRIEFLRTLEILMSLEEVLLSLSQFGVPKFQNAKTVFNFQIKLLTDIACQTTIFETQRRSALKILKSLSTYQQKEVLIELSKQANDYLALDTFWELGGINSSDITPIKIILHRIQNSKNSNDDSSFPEKLTYSINVATTTGTIVIQRVDAEDNITKAQIQNPSQNMENIDIERNQQILTTLLLSCDKITKSKYSEDSNERSQEFLETLSALLERCPSSKYFWDMALDDKLVTRETISTIIGISEKFNEHTWTTFLMPFIDKQIANMQLDGISGDQSEQEVIHLLRECLRIFYINKDHVPSLLLGNLLFKTILEAIRHGYNETERFTELAALVFTTHLSQDDERRQILISWLEYALRSEVCHNHRTFKAVHEIMMRLLGAHAETDVDAHPLSEVTDTQKNLVLNSLVDSITIPALKILIELATSNTSFFIKQESLFFQGFIKLNEVLNEMWERKEKGDSKDAQNDIIQNDFHYLEKIISYLKILSIRTTPNNAIALFNLAISALTLYKSFSENQSLNLKTSHININPSHSLPTWMK</sequence>
<organism evidence="1 2">
    <name type="scientific">Anaeramoeba ignava</name>
    <name type="common">Anaerobic marine amoeba</name>
    <dbReference type="NCBI Taxonomy" id="1746090"/>
    <lineage>
        <taxon>Eukaryota</taxon>
        <taxon>Metamonada</taxon>
        <taxon>Anaeramoebidae</taxon>
        <taxon>Anaeramoeba</taxon>
    </lineage>
</organism>
<evidence type="ECO:0000313" key="1">
    <source>
        <dbReference type="EMBL" id="KAJ5076203.1"/>
    </source>
</evidence>
<protein>
    <submittedName>
        <fullName evidence="1">Uncharacterized protein</fullName>
    </submittedName>
</protein>
<accession>A0A9Q0LNR9</accession>
<keyword evidence="2" id="KW-1185">Reference proteome</keyword>
<dbReference type="EMBL" id="JAPDFW010000062">
    <property type="protein sequence ID" value="KAJ5076203.1"/>
    <property type="molecule type" value="Genomic_DNA"/>
</dbReference>